<dbReference type="AlphaFoldDB" id="A0A150PV03"/>
<proteinExistence type="predicted"/>
<reference evidence="1 2" key="1">
    <citation type="submission" date="2014-02" db="EMBL/GenBank/DDBJ databases">
        <title>The small core and large imbalanced accessory genome model reveals a collaborative survival strategy of Sorangium cellulosum strains in nature.</title>
        <authorList>
            <person name="Han K."/>
            <person name="Peng R."/>
            <person name="Blom J."/>
            <person name="Li Y.-Z."/>
        </authorList>
    </citation>
    <scope>NUCLEOTIDE SEQUENCE [LARGE SCALE GENOMIC DNA]</scope>
    <source>
        <strain evidence="1 2">So0157-18</strain>
    </source>
</reference>
<dbReference type="EMBL" id="JELX01001296">
    <property type="protein sequence ID" value="KYF59520.1"/>
    <property type="molecule type" value="Genomic_DNA"/>
</dbReference>
<dbReference type="Proteomes" id="UP000075604">
    <property type="component" value="Unassembled WGS sequence"/>
</dbReference>
<name>A0A150PV03_SORCE</name>
<evidence type="ECO:0000313" key="1">
    <source>
        <dbReference type="EMBL" id="KYF59520.1"/>
    </source>
</evidence>
<evidence type="ECO:0000313" key="2">
    <source>
        <dbReference type="Proteomes" id="UP000075604"/>
    </source>
</evidence>
<organism evidence="1 2">
    <name type="scientific">Sorangium cellulosum</name>
    <name type="common">Polyangium cellulosum</name>
    <dbReference type="NCBI Taxonomy" id="56"/>
    <lineage>
        <taxon>Bacteria</taxon>
        <taxon>Pseudomonadati</taxon>
        <taxon>Myxococcota</taxon>
        <taxon>Polyangia</taxon>
        <taxon>Polyangiales</taxon>
        <taxon>Polyangiaceae</taxon>
        <taxon>Sorangium</taxon>
    </lineage>
</organism>
<accession>A0A150PV03</accession>
<gene>
    <name evidence="1" type="ORF">BE04_12785</name>
</gene>
<sequence length="66" mass="7061">MAYVSMVIAGGNTKTLSFSRVPIVGELVNFETINYRVTDVQHTPIFGATEGSLALPLAIIVVDPEP</sequence>
<protein>
    <submittedName>
        <fullName evidence="1">Uncharacterized protein</fullName>
    </submittedName>
</protein>
<comment type="caution">
    <text evidence="1">The sequence shown here is derived from an EMBL/GenBank/DDBJ whole genome shotgun (WGS) entry which is preliminary data.</text>
</comment>